<evidence type="ECO:0000256" key="5">
    <source>
        <dbReference type="ARBA" id="ARBA00022989"/>
    </source>
</evidence>
<protein>
    <submittedName>
        <fullName evidence="9">Oligopeptide transport system permease protein oppc</fullName>
    </submittedName>
</protein>
<dbReference type="PANTHER" id="PTHR43386:SF1">
    <property type="entry name" value="D,D-DIPEPTIDE TRANSPORT SYSTEM PERMEASE PROTEIN DDPC-RELATED"/>
    <property type="match status" value="1"/>
</dbReference>
<dbReference type="Pfam" id="PF00528">
    <property type="entry name" value="BPD_transp_1"/>
    <property type="match status" value="1"/>
</dbReference>
<feature type="transmembrane region" description="Helical" evidence="7">
    <location>
        <begin position="79"/>
        <end position="106"/>
    </location>
</feature>
<evidence type="ECO:0000256" key="3">
    <source>
        <dbReference type="ARBA" id="ARBA00022475"/>
    </source>
</evidence>
<evidence type="ECO:0000256" key="2">
    <source>
        <dbReference type="ARBA" id="ARBA00022448"/>
    </source>
</evidence>
<evidence type="ECO:0000256" key="4">
    <source>
        <dbReference type="ARBA" id="ARBA00022692"/>
    </source>
</evidence>
<dbReference type="Gene3D" id="1.10.3720.10">
    <property type="entry name" value="MetI-like"/>
    <property type="match status" value="1"/>
</dbReference>
<feature type="transmembrane region" description="Helical" evidence="7">
    <location>
        <begin position="243"/>
        <end position="266"/>
    </location>
</feature>
<dbReference type="InterPro" id="IPR000515">
    <property type="entry name" value="MetI-like"/>
</dbReference>
<dbReference type="GO" id="GO:0055085">
    <property type="term" value="P:transmembrane transport"/>
    <property type="evidence" value="ECO:0007669"/>
    <property type="project" value="InterPro"/>
</dbReference>
<dbReference type="InterPro" id="IPR050366">
    <property type="entry name" value="BP-dependent_transpt_permease"/>
</dbReference>
<dbReference type="InterPro" id="IPR025966">
    <property type="entry name" value="OppC_N"/>
</dbReference>
<dbReference type="InterPro" id="IPR035906">
    <property type="entry name" value="MetI-like_sf"/>
</dbReference>
<dbReference type="GO" id="GO:0005886">
    <property type="term" value="C:plasma membrane"/>
    <property type="evidence" value="ECO:0007669"/>
    <property type="project" value="UniProtKB-SubCell"/>
</dbReference>
<dbReference type="Pfam" id="PF12911">
    <property type="entry name" value="OppC_N"/>
    <property type="match status" value="1"/>
</dbReference>
<dbReference type="EMBL" id="LNQE01001496">
    <property type="protein sequence ID" value="KUG16458.1"/>
    <property type="molecule type" value="Genomic_DNA"/>
</dbReference>
<evidence type="ECO:0000313" key="9">
    <source>
        <dbReference type="EMBL" id="KUG16458.1"/>
    </source>
</evidence>
<keyword evidence="6 7" id="KW-0472">Membrane</keyword>
<keyword evidence="4 7" id="KW-0812">Transmembrane</keyword>
<comment type="caution">
    <text evidence="9">The sequence shown here is derived from an EMBL/GenBank/DDBJ whole genome shotgun (WGS) entry which is preliminary data.</text>
</comment>
<organism evidence="9">
    <name type="scientific">hydrocarbon metagenome</name>
    <dbReference type="NCBI Taxonomy" id="938273"/>
    <lineage>
        <taxon>unclassified sequences</taxon>
        <taxon>metagenomes</taxon>
        <taxon>ecological metagenomes</taxon>
    </lineage>
</organism>
<gene>
    <name evidence="9" type="ORF">ASZ90_013854</name>
</gene>
<evidence type="ECO:0000256" key="6">
    <source>
        <dbReference type="ARBA" id="ARBA00023136"/>
    </source>
</evidence>
<feature type="transmembrane region" description="Helical" evidence="7">
    <location>
        <begin position="198"/>
        <end position="223"/>
    </location>
</feature>
<proteinExistence type="predicted"/>
<accession>A0A0W8F6E8</accession>
<feature type="transmembrane region" description="Helical" evidence="7">
    <location>
        <begin position="17"/>
        <end position="38"/>
    </location>
</feature>
<sequence length="284" mass="30207">MARRDLLKEGILGNKKMLIGSAIIGTVLIIALFAPLIAPHDPEAIDLRNRIAPWTLEHPLGTDYMGRCLLSMLVYGLRLSLFIAAVVLLIRVALGTALGMMAGYFGGTADRLICRIIDFELVFPDIVLALVLVGTLGPGVPNLILALSIVGWSKYARVIRSTVISVKEKGFVESARALGASESYIMGRHILPNSIAPLIPMITLGLGGLLLSVSGLSFIGLGVEAGTPELGMMIKNGFGVFPGHPHLVLVPSALIIICVTGFTLIGDGLRDRLDPRKGNPFNPS</sequence>
<evidence type="ECO:0000256" key="7">
    <source>
        <dbReference type="SAM" id="Phobius"/>
    </source>
</evidence>
<keyword evidence="3" id="KW-1003">Cell membrane</keyword>
<keyword evidence="2" id="KW-0813">Transport</keyword>
<feature type="transmembrane region" description="Helical" evidence="7">
    <location>
        <begin position="126"/>
        <end position="150"/>
    </location>
</feature>
<name>A0A0W8F6E8_9ZZZZ</name>
<evidence type="ECO:0000259" key="8">
    <source>
        <dbReference type="PROSITE" id="PS50928"/>
    </source>
</evidence>
<dbReference type="CDD" id="cd06261">
    <property type="entry name" value="TM_PBP2"/>
    <property type="match status" value="1"/>
</dbReference>
<feature type="domain" description="ABC transmembrane type-1" evidence="8">
    <location>
        <begin position="77"/>
        <end position="266"/>
    </location>
</feature>
<dbReference type="SUPFAM" id="SSF161098">
    <property type="entry name" value="MetI-like"/>
    <property type="match status" value="1"/>
</dbReference>
<reference evidence="9" key="1">
    <citation type="journal article" date="2015" name="Proc. Natl. Acad. Sci. U.S.A.">
        <title>Networks of energetic and metabolic interactions define dynamics in microbial communities.</title>
        <authorList>
            <person name="Embree M."/>
            <person name="Liu J.K."/>
            <person name="Al-Bassam M.M."/>
            <person name="Zengler K."/>
        </authorList>
    </citation>
    <scope>NUCLEOTIDE SEQUENCE</scope>
</reference>
<dbReference type="AlphaFoldDB" id="A0A0W8F6E8"/>
<dbReference type="PANTHER" id="PTHR43386">
    <property type="entry name" value="OLIGOPEPTIDE TRANSPORT SYSTEM PERMEASE PROTEIN APPC"/>
    <property type="match status" value="1"/>
</dbReference>
<comment type="subcellular location">
    <subcellularLocation>
        <location evidence="1">Cell membrane</location>
        <topology evidence="1">Multi-pass membrane protein</topology>
    </subcellularLocation>
</comment>
<evidence type="ECO:0000256" key="1">
    <source>
        <dbReference type="ARBA" id="ARBA00004651"/>
    </source>
</evidence>
<keyword evidence="5 7" id="KW-1133">Transmembrane helix</keyword>
<dbReference type="PROSITE" id="PS50928">
    <property type="entry name" value="ABC_TM1"/>
    <property type="match status" value="1"/>
</dbReference>